<dbReference type="AlphaFoldDB" id="A0A1A8ZFH0"/>
<dbReference type="Gene3D" id="1.20.120.450">
    <property type="entry name" value="dinb family like domain"/>
    <property type="match status" value="1"/>
</dbReference>
<proteinExistence type="predicted"/>
<dbReference type="RefSeq" id="WP_091192638.1">
    <property type="nucleotide sequence ID" value="NZ_LT594324.1"/>
</dbReference>
<evidence type="ECO:0000313" key="1">
    <source>
        <dbReference type="EMBL" id="SBT42552.1"/>
    </source>
</evidence>
<dbReference type="SUPFAM" id="SSF109854">
    <property type="entry name" value="DinB/YfiT-like putative metalloenzymes"/>
    <property type="match status" value="1"/>
</dbReference>
<protein>
    <recommendedName>
        <fullName evidence="3">DinB family protein</fullName>
    </recommendedName>
</protein>
<reference evidence="1 2" key="1">
    <citation type="submission" date="2016-06" db="EMBL/GenBank/DDBJ databases">
        <authorList>
            <person name="Kjaerup R.B."/>
            <person name="Dalgaard T.S."/>
            <person name="Juul-Madsen H.R."/>
        </authorList>
    </citation>
    <scope>NUCLEOTIDE SEQUENCE [LARGE SCALE GENOMIC DNA]</scope>
    <source>
        <strain evidence="1 2">DSM 45248</strain>
    </source>
</reference>
<dbReference type="InterPro" id="IPR034660">
    <property type="entry name" value="DinB/YfiT-like"/>
</dbReference>
<dbReference type="Proteomes" id="UP000198765">
    <property type="component" value="Chromosome I"/>
</dbReference>
<name>A0A1A8ZFH0_9ACTN</name>
<accession>A0A1A8ZFH0</accession>
<keyword evidence="2" id="KW-1185">Reference proteome</keyword>
<dbReference type="OrthoDB" id="4548523at2"/>
<evidence type="ECO:0000313" key="2">
    <source>
        <dbReference type="Proteomes" id="UP000198765"/>
    </source>
</evidence>
<dbReference type="EMBL" id="LT594324">
    <property type="protein sequence ID" value="SBT42552.1"/>
    <property type="molecule type" value="Genomic_DNA"/>
</dbReference>
<organism evidence="1 2">
    <name type="scientific">Micromonospora narathiwatensis</name>
    <dbReference type="NCBI Taxonomy" id="299146"/>
    <lineage>
        <taxon>Bacteria</taxon>
        <taxon>Bacillati</taxon>
        <taxon>Actinomycetota</taxon>
        <taxon>Actinomycetes</taxon>
        <taxon>Micromonosporales</taxon>
        <taxon>Micromonosporaceae</taxon>
        <taxon>Micromonospora</taxon>
    </lineage>
</organism>
<dbReference type="PATRIC" id="fig|299146.4.peg.1593"/>
<evidence type="ECO:0008006" key="3">
    <source>
        <dbReference type="Google" id="ProtNLM"/>
    </source>
</evidence>
<dbReference type="Pfam" id="PF04978">
    <property type="entry name" value="MST"/>
    <property type="match status" value="1"/>
</dbReference>
<gene>
    <name evidence="1" type="ORF">GA0070621_1542</name>
</gene>
<sequence>METERIGPPLLAGERETLRAFLDYHRATLAMKCAGLTDEELRRQSSPPSTLSLLGLVRHLAEVERTWFRRVINGEDIPLVWSDTGDFQQAYDASTASRSAAFDAWQREVEHARRIEREAESLDVTGHQARWGEDVSLRLVMLHMMHEYARHNGHADFLREAIDGTVGA</sequence>
<dbReference type="InterPro" id="IPR007061">
    <property type="entry name" value="MST-like"/>
</dbReference>